<protein>
    <submittedName>
        <fullName evidence="1">Uncharacterized protein</fullName>
    </submittedName>
</protein>
<dbReference type="RefSeq" id="WP_177157939.1">
    <property type="nucleotide sequence ID" value="NZ_JABCJE010000005.1"/>
</dbReference>
<organism evidence="1 2">
    <name type="scientific">Donghicola mangrovi</name>
    <dbReference type="NCBI Taxonomy" id="2729614"/>
    <lineage>
        <taxon>Bacteria</taxon>
        <taxon>Pseudomonadati</taxon>
        <taxon>Pseudomonadota</taxon>
        <taxon>Alphaproteobacteria</taxon>
        <taxon>Rhodobacterales</taxon>
        <taxon>Roseobacteraceae</taxon>
        <taxon>Donghicola</taxon>
    </lineage>
</organism>
<sequence>MLQSPTREIAKSWFTTSPDATESRAIAIIPGHNGAPPLPAHMLSLIADKLDAPVELYFSSAAEAQAYLASDAHSAEIALIISDAPLSGPLATLPALCTTDLTPATPLPDLLRQINALTGRAAPRRAA</sequence>
<gene>
    <name evidence="1" type="ORF">HJ536_12325</name>
</gene>
<accession>A0A850QCI6</accession>
<name>A0A850QCI6_9RHOB</name>
<dbReference type="EMBL" id="JABCJE010000005">
    <property type="protein sequence ID" value="NVO24145.1"/>
    <property type="molecule type" value="Genomic_DNA"/>
</dbReference>
<comment type="caution">
    <text evidence="1">The sequence shown here is derived from an EMBL/GenBank/DDBJ whole genome shotgun (WGS) entry which is preliminary data.</text>
</comment>
<proteinExistence type="predicted"/>
<evidence type="ECO:0000313" key="1">
    <source>
        <dbReference type="EMBL" id="NVO24145.1"/>
    </source>
</evidence>
<reference evidence="1 2" key="1">
    <citation type="submission" date="2020-04" db="EMBL/GenBank/DDBJ databases">
        <title>Donghicola sp., a member of the Rhodobacteraceae family isolated from mangrove forest in Thailand.</title>
        <authorList>
            <person name="Charoenyingcharoen P."/>
            <person name="Yukphan P."/>
        </authorList>
    </citation>
    <scope>NUCLEOTIDE SEQUENCE [LARGE SCALE GENOMIC DNA]</scope>
    <source>
        <strain evidence="1 2">B5-SW-15</strain>
    </source>
</reference>
<dbReference type="Proteomes" id="UP000592216">
    <property type="component" value="Unassembled WGS sequence"/>
</dbReference>
<evidence type="ECO:0000313" key="2">
    <source>
        <dbReference type="Proteomes" id="UP000592216"/>
    </source>
</evidence>
<dbReference type="AlphaFoldDB" id="A0A850QCI6"/>